<evidence type="ECO:0000313" key="2">
    <source>
        <dbReference type="Proteomes" id="UP000061432"/>
    </source>
</evidence>
<dbReference type="Proteomes" id="UP000061432">
    <property type="component" value="Chromosome"/>
</dbReference>
<accession>A0A0C6FST2</accession>
<organism evidence="1 2">
    <name type="scientific">Methylobacterium aquaticum</name>
    <dbReference type="NCBI Taxonomy" id="270351"/>
    <lineage>
        <taxon>Bacteria</taxon>
        <taxon>Pseudomonadati</taxon>
        <taxon>Pseudomonadota</taxon>
        <taxon>Alphaproteobacteria</taxon>
        <taxon>Hyphomicrobiales</taxon>
        <taxon>Methylobacteriaceae</taxon>
        <taxon>Methylobacterium</taxon>
    </lineage>
</organism>
<reference evidence="1 2" key="1">
    <citation type="journal article" date="2015" name="Genome Announc.">
        <title>Complete Genome Sequence of Methylobacterium aquaticum Strain 22A, Isolated from Racomitrium japonicum Moss.</title>
        <authorList>
            <person name="Tani A."/>
            <person name="Ogura Y."/>
            <person name="Hayashi T."/>
            <person name="Kimbara K."/>
        </authorList>
    </citation>
    <scope>NUCLEOTIDE SEQUENCE [LARGE SCALE GENOMIC DNA]</scope>
    <source>
        <strain evidence="1 2">MA-22A</strain>
    </source>
</reference>
<dbReference type="KEGG" id="maqu:Maq22A_c13560"/>
<proteinExistence type="predicted"/>
<dbReference type="RefSeq" id="WP_060847169.1">
    <property type="nucleotide sequence ID" value="NZ_AP014704.1"/>
</dbReference>
<evidence type="ECO:0000313" key="1">
    <source>
        <dbReference type="EMBL" id="BAQ45925.1"/>
    </source>
</evidence>
<reference evidence="2" key="2">
    <citation type="submission" date="2015-01" db="EMBL/GenBank/DDBJ databases">
        <title>Complete genome sequence of Methylobacterium aquaticum strain 22A.</title>
        <authorList>
            <person name="Tani A."/>
            <person name="Ogura Y."/>
            <person name="Hayashi T."/>
        </authorList>
    </citation>
    <scope>NUCLEOTIDE SEQUENCE [LARGE SCALE GENOMIC DNA]</scope>
    <source>
        <strain evidence="2">MA-22A</strain>
    </source>
</reference>
<gene>
    <name evidence="1" type="ORF">Maq22A_c13560</name>
</gene>
<dbReference type="EMBL" id="AP014704">
    <property type="protein sequence ID" value="BAQ45925.1"/>
    <property type="molecule type" value="Genomic_DNA"/>
</dbReference>
<dbReference type="STRING" id="270351.Maq22A_c13560"/>
<name>A0A0C6FST2_9HYPH</name>
<evidence type="ECO:0008006" key="3">
    <source>
        <dbReference type="Google" id="ProtNLM"/>
    </source>
</evidence>
<dbReference type="AlphaFoldDB" id="A0A0C6FST2"/>
<dbReference type="OrthoDB" id="7999123at2"/>
<sequence length="99" mass="11428">MDRVTCETCGEDTWSDRHPCSNYDTCPPTSNWSAGFRFDQALRGMRLGKRVQRPGWFHSWSIEDGKLTVRWPFDDEGFSTSEPRDLNPADILADDWEVA</sequence>
<protein>
    <recommendedName>
        <fullName evidence="3">DUF2829 domain-containing protein</fullName>
    </recommendedName>
</protein>